<comment type="caution">
    <text evidence="2">The sequence shown here is derived from an EMBL/GenBank/DDBJ whole genome shotgun (WGS) entry which is preliminary data.</text>
</comment>
<reference evidence="2 3" key="1">
    <citation type="submission" date="2020-07" db="EMBL/GenBank/DDBJ databases">
        <title>Genomic Encyclopedia of Type Strains, Phase III (KMG-III): the genomes of soil and plant-associated and newly described type strains.</title>
        <authorList>
            <person name="Whitman W."/>
        </authorList>
    </citation>
    <scope>NUCLEOTIDE SEQUENCE [LARGE SCALE GENOMIC DNA]</scope>
    <source>
        <strain evidence="2 3">CECT 8576</strain>
    </source>
</reference>
<organism evidence="2 3">
    <name type="scientific">Actinopolyspora biskrensis</name>
    <dbReference type="NCBI Taxonomy" id="1470178"/>
    <lineage>
        <taxon>Bacteria</taxon>
        <taxon>Bacillati</taxon>
        <taxon>Actinomycetota</taxon>
        <taxon>Actinomycetes</taxon>
        <taxon>Actinopolysporales</taxon>
        <taxon>Actinopolysporaceae</taxon>
        <taxon>Actinopolyspora</taxon>
    </lineage>
</organism>
<evidence type="ECO:0000313" key="2">
    <source>
        <dbReference type="EMBL" id="NYH77651.1"/>
    </source>
</evidence>
<dbReference type="AlphaFoldDB" id="A0A852YSG7"/>
<dbReference type="EMBL" id="JACBYW010000001">
    <property type="protein sequence ID" value="NYH77651.1"/>
    <property type="molecule type" value="Genomic_DNA"/>
</dbReference>
<dbReference type="Proteomes" id="UP000548304">
    <property type="component" value="Unassembled WGS sequence"/>
</dbReference>
<name>A0A852YSG7_9ACTN</name>
<feature type="compositionally biased region" description="Low complexity" evidence="1">
    <location>
        <begin position="1"/>
        <end position="14"/>
    </location>
</feature>
<dbReference type="Gene3D" id="2.160.20.10">
    <property type="entry name" value="Single-stranded right-handed beta-helix, Pectin lyase-like"/>
    <property type="match status" value="1"/>
</dbReference>
<feature type="region of interest" description="Disordered" evidence="1">
    <location>
        <begin position="1"/>
        <end position="37"/>
    </location>
</feature>
<dbReference type="RefSeq" id="WP_218861955.1">
    <property type="nucleotide sequence ID" value="NZ_JACBYW010000001.1"/>
</dbReference>
<evidence type="ECO:0000313" key="3">
    <source>
        <dbReference type="Proteomes" id="UP000548304"/>
    </source>
</evidence>
<dbReference type="InterPro" id="IPR012334">
    <property type="entry name" value="Pectin_lyas_fold"/>
</dbReference>
<protein>
    <submittedName>
        <fullName evidence="2">Polygalacturonase</fullName>
    </submittedName>
</protein>
<accession>A0A852YSG7</accession>
<sequence>MPRTSPTSPSTGTGTLDGRADEDHWWPWKQQSNGHGGVLETEHRDELFEMAENGVPVEQRGFGADSELRPNFVQFYDSSSILVRSPIRRCG</sequence>
<evidence type="ECO:0000256" key="1">
    <source>
        <dbReference type="SAM" id="MobiDB-lite"/>
    </source>
</evidence>
<keyword evidence="3" id="KW-1185">Reference proteome</keyword>
<gene>
    <name evidence="2" type="ORF">FHR84_000965</name>
</gene>
<proteinExistence type="predicted"/>